<accession>A0ABT4EA33</accession>
<evidence type="ECO:0000313" key="1">
    <source>
        <dbReference type="EMBL" id="MCY9530589.1"/>
    </source>
</evidence>
<sequence>MSNISNKEKGNLIVWGTDSAGDWNALHTNVAKEEVAEILSKYPHYDGYKWASRLMQHKETV</sequence>
<proteinExistence type="predicted"/>
<reference evidence="1 2" key="1">
    <citation type="submission" date="2022-05" db="EMBL/GenBank/DDBJ databases">
        <title>Genome Sequencing of Bee-Associated Microbes.</title>
        <authorList>
            <person name="Dunlap C."/>
        </authorList>
    </citation>
    <scope>NUCLEOTIDE SEQUENCE [LARGE SCALE GENOMIC DNA]</scope>
    <source>
        <strain evidence="1 2">NRRL NRS-750</strain>
    </source>
</reference>
<protein>
    <submittedName>
        <fullName evidence="1">Uncharacterized protein</fullName>
    </submittedName>
</protein>
<evidence type="ECO:0000313" key="2">
    <source>
        <dbReference type="Proteomes" id="UP001527090"/>
    </source>
</evidence>
<keyword evidence="2" id="KW-1185">Reference proteome</keyword>
<dbReference type="RefSeq" id="WP_268632346.1">
    <property type="nucleotide sequence ID" value="NZ_JAMDLY010000012.1"/>
</dbReference>
<dbReference type="EMBL" id="JAMDLY010000012">
    <property type="protein sequence ID" value="MCY9530589.1"/>
    <property type="molecule type" value="Genomic_DNA"/>
</dbReference>
<dbReference type="Proteomes" id="UP001527090">
    <property type="component" value="Unassembled WGS sequence"/>
</dbReference>
<organism evidence="1 2">
    <name type="scientific">Paenibacillus alvei</name>
    <name type="common">Bacillus alvei</name>
    <dbReference type="NCBI Taxonomy" id="44250"/>
    <lineage>
        <taxon>Bacteria</taxon>
        <taxon>Bacillati</taxon>
        <taxon>Bacillota</taxon>
        <taxon>Bacilli</taxon>
        <taxon>Bacillales</taxon>
        <taxon>Paenibacillaceae</taxon>
        <taxon>Paenibacillus</taxon>
    </lineage>
</organism>
<gene>
    <name evidence="1" type="ORF">M5X04_14810</name>
</gene>
<comment type="caution">
    <text evidence="1">The sequence shown here is derived from an EMBL/GenBank/DDBJ whole genome shotgun (WGS) entry which is preliminary data.</text>
</comment>
<name>A0ABT4EA33_PAEAL</name>